<dbReference type="PIRSF" id="PIRSF006035">
    <property type="entry name" value="CO_dh_b_ACDS_e"/>
    <property type="match status" value="1"/>
</dbReference>
<sequence length="159" mass="18513">MYTIRKNAMRLKPETFKSMLKRFDRPLLVAGPLVIENSVLDLVINIIKRWNLPVVATANTYKFFAEKNVEAKAYGLVEIVNLLQDKQWKGLDGKGQYNLVIFIGCNYNVLLQCLSSLKHFAPHIKTITICKHYYPNAYASFPNMDNRRWLKYLKKILES</sequence>
<reference evidence="1 2" key="1">
    <citation type="journal article" date="2010" name="Stand. Genomic Sci.">
        <title>Complete genome sequence of Methanothermus fervidus type strain (V24S).</title>
        <authorList>
            <person name="Anderson I."/>
            <person name="Djao O.D."/>
            <person name="Misra M."/>
            <person name="Chertkov O."/>
            <person name="Nolan M."/>
            <person name="Lucas S."/>
            <person name="Lapidus A."/>
            <person name="Del Rio T.G."/>
            <person name="Tice H."/>
            <person name="Cheng J.F."/>
            <person name="Tapia R."/>
            <person name="Han C."/>
            <person name="Goodwin L."/>
            <person name="Pitluck S."/>
            <person name="Liolios K."/>
            <person name="Ivanova N."/>
            <person name="Mavromatis K."/>
            <person name="Mikhailova N."/>
            <person name="Pati A."/>
            <person name="Brambilla E."/>
            <person name="Chen A."/>
            <person name="Palaniappan K."/>
            <person name="Land M."/>
            <person name="Hauser L."/>
            <person name="Chang Y.J."/>
            <person name="Jeffries C.D."/>
            <person name="Sikorski J."/>
            <person name="Spring S."/>
            <person name="Rohde M."/>
            <person name="Eichinger K."/>
            <person name="Huber H."/>
            <person name="Wirth R."/>
            <person name="Goker M."/>
            <person name="Detter J.C."/>
            <person name="Woyke T."/>
            <person name="Bristow J."/>
            <person name="Eisen J.A."/>
            <person name="Markowitz V."/>
            <person name="Hugenholtz P."/>
            <person name="Klenk H.P."/>
            <person name="Kyrpides N.C."/>
        </authorList>
    </citation>
    <scope>NUCLEOTIDE SEQUENCE [LARGE SCALE GENOMIC DNA]</scope>
    <source>
        <strain evidence="2">ATCC 43054 / DSM 2088 / JCM 10308 / V24 S</strain>
    </source>
</reference>
<protein>
    <submittedName>
        <fullName evidence="1">Acetyl-CoA decarbonylase/synthase epsilon subunit</fullName>
    </submittedName>
</protein>
<dbReference type="GO" id="GO:0019385">
    <property type="term" value="P:methanogenesis, from acetate"/>
    <property type="evidence" value="ECO:0007669"/>
    <property type="project" value="InterPro"/>
</dbReference>
<proteinExistence type="predicted"/>
<dbReference type="STRING" id="523846.Mfer_0526"/>
<dbReference type="InterPro" id="IPR029035">
    <property type="entry name" value="DHS-like_NAD/FAD-binding_dom"/>
</dbReference>
<dbReference type="NCBIfam" id="TIGR00315">
    <property type="entry name" value="cdhB"/>
    <property type="match status" value="1"/>
</dbReference>
<dbReference type="InterPro" id="IPR003704">
    <property type="entry name" value="CdhB"/>
</dbReference>
<dbReference type="Gene3D" id="3.40.50.1220">
    <property type="entry name" value="TPP-binding domain"/>
    <property type="match status" value="1"/>
</dbReference>
<accession>E3GYE4</accession>
<dbReference type="Proteomes" id="UP000002315">
    <property type="component" value="Chromosome"/>
</dbReference>
<organism evidence="1 2">
    <name type="scientific">Methanothermus fervidus (strain ATCC 43054 / DSM 2088 / JCM 10308 / V24 S)</name>
    <dbReference type="NCBI Taxonomy" id="523846"/>
    <lineage>
        <taxon>Archaea</taxon>
        <taxon>Methanobacteriati</taxon>
        <taxon>Methanobacteriota</taxon>
        <taxon>Methanomada group</taxon>
        <taxon>Methanobacteria</taxon>
        <taxon>Methanobacteriales</taxon>
        <taxon>Methanothermaceae</taxon>
        <taxon>Methanothermus</taxon>
    </lineage>
</organism>
<dbReference type="EMBL" id="CP002278">
    <property type="protein sequence ID" value="ADP77326.1"/>
    <property type="molecule type" value="Genomic_DNA"/>
</dbReference>
<dbReference type="AlphaFoldDB" id="E3GYE4"/>
<dbReference type="Pfam" id="PF02552">
    <property type="entry name" value="CO_dh"/>
    <property type="match status" value="1"/>
</dbReference>
<evidence type="ECO:0000313" key="2">
    <source>
        <dbReference type="Proteomes" id="UP000002315"/>
    </source>
</evidence>
<gene>
    <name evidence="1" type="ordered locus">Mfer_0526</name>
</gene>
<evidence type="ECO:0000313" key="1">
    <source>
        <dbReference type="EMBL" id="ADP77326.1"/>
    </source>
</evidence>
<name>E3GYE4_METFV</name>
<dbReference type="KEGG" id="mfv:Mfer_0526"/>
<keyword evidence="2" id="KW-1185">Reference proteome</keyword>
<dbReference type="HOGENOM" id="CLU_123700_0_0_2"/>
<dbReference type="SUPFAM" id="SSF52467">
    <property type="entry name" value="DHS-like NAD/FAD-binding domain"/>
    <property type="match status" value="1"/>
</dbReference>